<dbReference type="FunFam" id="3.40.50.300:FF:000186">
    <property type="entry name" value="ATP-binding cassette sub-family B member 7, mitochondrial"/>
    <property type="match status" value="1"/>
</dbReference>
<evidence type="ECO:0000256" key="3">
    <source>
        <dbReference type="ARBA" id="ARBA00022475"/>
    </source>
</evidence>
<dbReference type="InterPro" id="IPR017871">
    <property type="entry name" value="ABC_transporter-like_CS"/>
</dbReference>
<sequence>MRITHTGPAPTDRNDWQTLKTLFPYLWAFKWRVTLALACMVLAKVAAVTVPLYLKDIVDQLSVPATLLAIPVLALTGYGVARLLSGVLGEFRDAIFARVIQGAVRSVARNVFRHLFRLSLRFHLERHTGGMSRDIERGTKGIGFLLNFTVFNILPTLLEIAMVTGILLHRYSWTFAVVTLGTIAIYIAFTLLVTEWRTVYRRTMNDLDSKANSKAIDALLNYETVKYFNNEEYESKRYDRNLEAWESSAIKNQVSLSLLNAGQAAIIAVGVTLVMVLAARDVVAHKMTVGDVVLVATFITQLYAPLNFLGFVYREIKHSLADIERMFKLLGVNLEVADAPDAQALDTRSATVRFERVGFAYESKRQILHDVDFTIPAGQTLAVVGASGAGKSTLSRLMFRFYDVTAGAVKINGHDIRQLTQDSLRAHIGIVPQDTVLFNDSVYYNIAYGKPGATREEIIEAARSAHIHDFVSSLPDGYDTLVGERGLKLSGGEKQRVAIARTILKNPPILIFDEATSALDSRTEKAIQNELAAISANRTTLIIAHRLSTIVNADRILVLDAGRVVEQGNHRELLEKGGRYAEMWRLQQEREAVAE</sequence>
<keyword evidence="7 9" id="KW-1133">Transmembrane helix</keyword>
<dbReference type="PROSITE" id="PS50893">
    <property type="entry name" value="ABC_TRANSPORTER_2"/>
    <property type="match status" value="1"/>
</dbReference>
<dbReference type="EMBL" id="PPTF01000060">
    <property type="protein sequence ID" value="POA98379.1"/>
    <property type="molecule type" value="Genomic_DNA"/>
</dbReference>
<dbReference type="RefSeq" id="WP_103320625.1">
    <property type="nucleotide sequence ID" value="NZ_PPTF01000060.1"/>
</dbReference>
<dbReference type="AlphaFoldDB" id="A0A2K4MN00"/>
<accession>A0A2K4MN00</accession>
<proteinExistence type="predicted"/>
<evidence type="ECO:0000259" key="10">
    <source>
        <dbReference type="PROSITE" id="PS50893"/>
    </source>
</evidence>
<keyword evidence="2" id="KW-0813">Transport</keyword>
<comment type="caution">
    <text evidence="12">The sequence shown here is derived from an EMBL/GenBank/DDBJ whole genome shotgun (WGS) entry which is preliminary data.</text>
</comment>
<dbReference type="Pfam" id="PF00664">
    <property type="entry name" value="ABC_membrane"/>
    <property type="match status" value="1"/>
</dbReference>
<feature type="transmembrane region" description="Helical" evidence="9">
    <location>
        <begin position="292"/>
        <end position="313"/>
    </location>
</feature>
<dbReference type="SUPFAM" id="SSF90123">
    <property type="entry name" value="ABC transporter transmembrane region"/>
    <property type="match status" value="1"/>
</dbReference>
<dbReference type="GO" id="GO:0005524">
    <property type="term" value="F:ATP binding"/>
    <property type="evidence" value="ECO:0007669"/>
    <property type="project" value="UniProtKB-KW"/>
</dbReference>
<evidence type="ECO:0000259" key="11">
    <source>
        <dbReference type="PROSITE" id="PS50929"/>
    </source>
</evidence>
<evidence type="ECO:0000256" key="2">
    <source>
        <dbReference type="ARBA" id="ARBA00022448"/>
    </source>
</evidence>
<dbReference type="InterPro" id="IPR011527">
    <property type="entry name" value="ABC1_TM_dom"/>
</dbReference>
<evidence type="ECO:0000256" key="5">
    <source>
        <dbReference type="ARBA" id="ARBA00022741"/>
    </source>
</evidence>
<dbReference type="CDD" id="cd18582">
    <property type="entry name" value="ABC_6TM_ATM1_ABCB7"/>
    <property type="match status" value="1"/>
</dbReference>
<feature type="transmembrane region" description="Helical" evidence="9">
    <location>
        <begin position="66"/>
        <end position="88"/>
    </location>
</feature>
<dbReference type="Gene3D" id="1.20.1560.10">
    <property type="entry name" value="ABC transporter type 1, transmembrane domain"/>
    <property type="match status" value="1"/>
</dbReference>
<name>A0A2K4MN00_9NEIS</name>
<evidence type="ECO:0000256" key="7">
    <source>
        <dbReference type="ARBA" id="ARBA00022989"/>
    </source>
</evidence>
<dbReference type="GO" id="GO:0140359">
    <property type="term" value="F:ABC-type transporter activity"/>
    <property type="evidence" value="ECO:0007669"/>
    <property type="project" value="InterPro"/>
</dbReference>
<dbReference type="InterPro" id="IPR003439">
    <property type="entry name" value="ABC_transporter-like_ATP-bd"/>
</dbReference>
<dbReference type="SUPFAM" id="SSF52540">
    <property type="entry name" value="P-loop containing nucleoside triphosphate hydrolases"/>
    <property type="match status" value="1"/>
</dbReference>
<dbReference type="Pfam" id="PF00005">
    <property type="entry name" value="ABC_tran"/>
    <property type="match status" value="1"/>
</dbReference>
<dbReference type="SMART" id="SM00382">
    <property type="entry name" value="AAA"/>
    <property type="match status" value="1"/>
</dbReference>
<evidence type="ECO:0000256" key="4">
    <source>
        <dbReference type="ARBA" id="ARBA00022692"/>
    </source>
</evidence>
<keyword evidence="5" id="KW-0547">Nucleotide-binding</keyword>
<dbReference type="GO" id="GO:0016887">
    <property type="term" value="F:ATP hydrolysis activity"/>
    <property type="evidence" value="ECO:0007669"/>
    <property type="project" value="InterPro"/>
</dbReference>
<evidence type="ECO:0000256" key="6">
    <source>
        <dbReference type="ARBA" id="ARBA00022840"/>
    </source>
</evidence>
<protein>
    <submittedName>
        <fullName evidence="12">Metal ABC transporter permease</fullName>
    </submittedName>
</protein>
<evidence type="ECO:0000313" key="13">
    <source>
        <dbReference type="Proteomes" id="UP000236416"/>
    </source>
</evidence>
<dbReference type="InterPro" id="IPR036640">
    <property type="entry name" value="ABC1_TM_sf"/>
</dbReference>
<evidence type="ECO:0000256" key="1">
    <source>
        <dbReference type="ARBA" id="ARBA00004651"/>
    </source>
</evidence>
<dbReference type="InterPro" id="IPR027417">
    <property type="entry name" value="P-loop_NTPase"/>
</dbReference>
<dbReference type="PANTHER" id="PTHR24221">
    <property type="entry name" value="ATP-BINDING CASSETTE SUB-FAMILY B"/>
    <property type="match status" value="1"/>
</dbReference>
<keyword evidence="6" id="KW-0067">ATP-binding</keyword>
<feature type="domain" description="ABC transmembrane type-1" evidence="11">
    <location>
        <begin position="35"/>
        <end position="318"/>
    </location>
</feature>
<dbReference type="PROSITE" id="PS50929">
    <property type="entry name" value="ABC_TM1F"/>
    <property type="match status" value="1"/>
</dbReference>
<comment type="subcellular location">
    <subcellularLocation>
        <location evidence="1">Cell membrane</location>
        <topology evidence="1">Multi-pass membrane protein</topology>
    </subcellularLocation>
</comment>
<dbReference type="InterPro" id="IPR003593">
    <property type="entry name" value="AAA+_ATPase"/>
</dbReference>
<keyword evidence="13" id="KW-1185">Reference proteome</keyword>
<evidence type="ECO:0000313" key="12">
    <source>
        <dbReference type="EMBL" id="POA98379.1"/>
    </source>
</evidence>
<dbReference type="PROSITE" id="PS00211">
    <property type="entry name" value="ABC_TRANSPORTER_1"/>
    <property type="match status" value="1"/>
</dbReference>
<evidence type="ECO:0000256" key="8">
    <source>
        <dbReference type="ARBA" id="ARBA00023136"/>
    </source>
</evidence>
<gene>
    <name evidence="12" type="ORF">C2134_13170</name>
</gene>
<dbReference type="CDD" id="cd03253">
    <property type="entry name" value="ABCC_ATM1_transporter"/>
    <property type="match status" value="1"/>
</dbReference>
<dbReference type="GO" id="GO:0006879">
    <property type="term" value="P:intracellular iron ion homeostasis"/>
    <property type="evidence" value="ECO:0007669"/>
    <property type="project" value="TreeGrafter"/>
</dbReference>
<keyword evidence="3" id="KW-1003">Cell membrane</keyword>
<feature type="transmembrane region" description="Helical" evidence="9">
    <location>
        <begin position="258"/>
        <end position="280"/>
    </location>
</feature>
<feature type="domain" description="ABC transporter" evidence="10">
    <location>
        <begin position="352"/>
        <end position="586"/>
    </location>
</feature>
<feature type="transmembrane region" description="Helical" evidence="9">
    <location>
        <begin position="141"/>
        <end position="167"/>
    </location>
</feature>
<dbReference type="InterPro" id="IPR039421">
    <property type="entry name" value="Type_1_exporter"/>
</dbReference>
<reference evidence="12 13" key="1">
    <citation type="submission" date="2018-01" db="EMBL/GenBank/DDBJ databases">
        <title>Genomic Sequence of Chromobacterium MWU13-2610 from wild cranberry bogs within the Cape Cod National Seashore.</title>
        <authorList>
            <person name="O'Hara-Hanley K."/>
            <person name="Soby S."/>
            <person name="Harrison A."/>
        </authorList>
    </citation>
    <scope>NUCLEOTIDE SEQUENCE [LARGE SCALE GENOMIC DNA]</scope>
    <source>
        <strain evidence="12 13">MWU13-2610</strain>
    </source>
</reference>
<dbReference type="Proteomes" id="UP000236416">
    <property type="component" value="Unassembled WGS sequence"/>
</dbReference>
<evidence type="ECO:0000256" key="9">
    <source>
        <dbReference type="SAM" id="Phobius"/>
    </source>
</evidence>
<dbReference type="GO" id="GO:0005886">
    <property type="term" value="C:plasma membrane"/>
    <property type="evidence" value="ECO:0007669"/>
    <property type="project" value="UniProtKB-SubCell"/>
</dbReference>
<keyword evidence="4 9" id="KW-0812">Transmembrane</keyword>
<keyword evidence="8 9" id="KW-0472">Membrane</keyword>
<dbReference type="Gene3D" id="3.40.50.300">
    <property type="entry name" value="P-loop containing nucleotide triphosphate hydrolases"/>
    <property type="match status" value="1"/>
</dbReference>
<dbReference type="PANTHER" id="PTHR24221:SF402">
    <property type="entry name" value="IRON-SULFUR CLUSTERS TRANSPORTER ABCB7, MITOCHONDRIAL"/>
    <property type="match status" value="1"/>
</dbReference>
<feature type="transmembrane region" description="Helical" evidence="9">
    <location>
        <begin position="33"/>
        <end position="54"/>
    </location>
</feature>
<organism evidence="12 13">
    <name type="scientific">Chromobacterium sinusclupearum</name>
    <dbReference type="NCBI Taxonomy" id="2077146"/>
    <lineage>
        <taxon>Bacteria</taxon>
        <taxon>Pseudomonadati</taxon>
        <taxon>Pseudomonadota</taxon>
        <taxon>Betaproteobacteria</taxon>
        <taxon>Neisseriales</taxon>
        <taxon>Chromobacteriaceae</taxon>
        <taxon>Chromobacterium</taxon>
    </lineage>
</organism>
<feature type="transmembrane region" description="Helical" evidence="9">
    <location>
        <begin position="173"/>
        <end position="194"/>
    </location>
</feature>